<name>A0ABY6N0W8_9ALTE</name>
<feature type="domain" description="PilZ" evidence="1">
    <location>
        <begin position="5"/>
        <end position="97"/>
    </location>
</feature>
<dbReference type="Pfam" id="PF07238">
    <property type="entry name" value="PilZ"/>
    <property type="match status" value="1"/>
</dbReference>
<evidence type="ECO:0000313" key="2">
    <source>
        <dbReference type="EMBL" id="UZE95685.1"/>
    </source>
</evidence>
<accession>A0ABY6N0W8</accession>
<dbReference type="EMBL" id="CP100390">
    <property type="protein sequence ID" value="UZE95685.1"/>
    <property type="molecule type" value="Genomic_DNA"/>
</dbReference>
<protein>
    <submittedName>
        <fullName evidence="2">PilZ domain-containing protein</fullName>
    </submittedName>
</protein>
<proteinExistence type="predicted"/>
<evidence type="ECO:0000313" key="3">
    <source>
        <dbReference type="Proteomes" id="UP001163739"/>
    </source>
</evidence>
<organism evidence="2 3">
    <name type="scientific">Alkalimarinus alittae</name>
    <dbReference type="NCBI Taxonomy" id="2961619"/>
    <lineage>
        <taxon>Bacteria</taxon>
        <taxon>Pseudomonadati</taxon>
        <taxon>Pseudomonadota</taxon>
        <taxon>Gammaproteobacteria</taxon>
        <taxon>Alteromonadales</taxon>
        <taxon>Alteromonadaceae</taxon>
        <taxon>Alkalimarinus</taxon>
    </lineage>
</organism>
<keyword evidence="3" id="KW-1185">Reference proteome</keyword>
<dbReference type="RefSeq" id="WP_265047175.1">
    <property type="nucleotide sequence ID" value="NZ_CP100390.1"/>
</dbReference>
<sequence>MNNTERRTHHRYLAPSLSISLKSIEPQADNINSIQLSMVDFNCFGMAVESQHNFKIGEELQVIISDKLNQSVDVDCFVCNRAKTADGYRSGLYFMHQGENIVASRQLLMSMEQQFDKVV</sequence>
<evidence type="ECO:0000259" key="1">
    <source>
        <dbReference type="Pfam" id="PF07238"/>
    </source>
</evidence>
<dbReference type="Proteomes" id="UP001163739">
    <property type="component" value="Chromosome"/>
</dbReference>
<dbReference type="InterPro" id="IPR009875">
    <property type="entry name" value="PilZ_domain"/>
</dbReference>
<reference evidence="2" key="1">
    <citation type="submission" date="2022-06" db="EMBL/GenBank/DDBJ databases">
        <title>Alkalimarinus sp. nov., isolated from gut of a Alitta virens.</title>
        <authorList>
            <person name="Yang A.I."/>
            <person name="Shin N.-R."/>
        </authorList>
    </citation>
    <scope>NUCLEOTIDE SEQUENCE</scope>
    <source>
        <strain evidence="2">A2M4</strain>
    </source>
</reference>
<gene>
    <name evidence="2" type="ORF">NKI27_16730</name>
</gene>